<feature type="transmembrane region" description="Helical" evidence="6">
    <location>
        <begin position="12"/>
        <end position="40"/>
    </location>
</feature>
<name>L0I9R3_HALRX</name>
<feature type="transmembrane region" description="Helical" evidence="6">
    <location>
        <begin position="52"/>
        <end position="80"/>
    </location>
</feature>
<comment type="subcellular location">
    <subcellularLocation>
        <location evidence="1">Membrane</location>
        <topology evidence="1">Multi-pass membrane protein</topology>
    </subcellularLocation>
</comment>
<keyword evidence="8" id="KW-1185">Reference proteome</keyword>
<evidence type="ECO:0000256" key="4">
    <source>
        <dbReference type="ARBA" id="ARBA00022989"/>
    </source>
</evidence>
<dbReference type="RefSeq" id="WP_015300234.1">
    <property type="nucleotide sequence ID" value="NC_019964.1"/>
</dbReference>
<dbReference type="HOGENOM" id="CLU_041771_2_0_2"/>
<keyword evidence="4 6" id="KW-1133">Transmembrane helix</keyword>
<feature type="transmembrane region" description="Helical" evidence="6">
    <location>
        <begin position="188"/>
        <end position="214"/>
    </location>
</feature>
<reference evidence="7" key="1">
    <citation type="submission" date="2011-09" db="EMBL/GenBank/DDBJ databases">
        <title>Complete sequence of Halovivax ruber XH-70.</title>
        <authorList>
            <consortium name="US DOE Joint Genome Institute"/>
            <person name="Lucas S."/>
            <person name="Han J."/>
            <person name="Lapidus A."/>
            <person name="Cheng J.-F."/>
            <person name="Goodwin L."/>
            <person name="Pitluck S."/>
            <person name="Peters L."/>
            <person name="Mikhailova N."/>
            <person name="Davenport K."/>
            <person name="Detter J.C."/>
            <person name="Han C."/>
            <person name="Tapia R."/>
            <person name="Land M."/>
            <person name="Hauser L."/>
            <person name="Kyrpides N."/>
            <person name="Ivanova N."/>
            <person name="Pagani I."/>
            <person name="Sproer C."/>
            <person name="Anderson I."/>
            <person name="Woyke T."/>
        </authorList>
    </citation>
    <scope>NUCLEOTIDE SEQUENCE</scope>
    <source>
        <strain evidence="7">XH-70</strain>
    </source>
</reference>
<dbReference type="Proteomes" id="UP000010846">
    <property type="component" value="Chromosome"/>
</dbReference>
<keyword evidence="3 6" id="KW-0812">Transmembrane</keyword>
<gene>
    <name evidence="7" type="ordered locus">Halru_0948</name>
</gene>
<sequence>MDRATGTLVTIIAVLAFLSVLLLLPFVQYVLLAILLAYVLRPLQGPLERRTTPGVAAFALTILAVAVFVVPISVIAALVAEDAVAFAGDVDPSADQLQEVERLIADWTGYQVDLAALAGEIAERIGDVLLGQTTQIFAQITHTLIGLGTALFVLYYFLKDGHRLVAWLREMTPLPPDLQDRFFERIDAVMRAVLVGHVFIAFVQGLLAGLGLILTGVPNAAFWTVVMMILALVPLVGAFMIWGPAVVYLYAIGDTYLAGALFLYSAIIVSISDDYLRPVVVDRYARINPAVIILGVLGGAYAFGIMGLFYGPVVLGALLAAVEVLDEYWDRQASPFETS</sequence>
<accession>L0I9R3</accession>
<dbReference type="GO" id="GO:0016020">
    <property type="term" value="C:membrane"/>
    <property type="evidence" value="ECO:0007669"/>
    <property type="project" value="UniProtKB-SubCell"/>
</dbReference>
<keyword evidence="5 6" id="KW-0472">Membrane</keyword>
<dbReference type="InterPro" id="IPR002549">
    <property type="entry name" value="AI-2E-like"/>
</dbReference>
<feature type="transmembrane region" description="Helical" evidence="6">
    <location>
        <begin position="291"/>
        <end position="322"/>
    </location>
</feature>
<evidence type="ECO:0000313" key="8">
    <source>
        <dbReference type="Proteomes" id="UP000010846"/>
    </source>
</evidence>
<dbReference type="eggNOG" id="arCOG02642">
    <property type="taxonomic scope" value="Archaea"/>
</dbReference>
<dbReference type="Pfam" id="PF01594">
    <property type="entry name" value="AI-2E_transport"/>
    <property type="match status" value="1"/>
</dbReference>
<feature type="transmembrane region" description="Helical" evidence="6">
    <location>
        <begin position="249"/>
        <end position="271"/>
    </location>
</feature>
<evidence type="ECO:0000256" key="1">
    <source>
        <dbReference type="ARBA" id="ARBA00004141"/>
    </source>
</evidence>
<organism evidence="7 8">
    <name type="scientific">Halovivax ruber (strain DSM 18193 / JCM 13892 / XH-70)</name>
    <dbReference type="NCBI Taxonomy" id="797302"/>
    <lineage>
        <taxon>Archaea</taxon>
        <taxon>Methanobacteriati</taxon>
        <taxon>Methanobacteriota</taxon>
        <taxon>Stenosarchaea group</taxon>
        <taxon>Halobacteria</taxon>
        <taxon>Halobacteriales</taxon>
        <taxon>Natrialbaceae</taxon>
        <taxon>Halovivax</taxon>
    </lineage>
</organism>
<dbReference type="PANTHER" id="PTHR21716">
    <property type="entry name" value="TRANSMEMBRANE PROTEIN"/>
    <property type="match status" value="1"/>
</dbReference>
<dbReference type="EMBL" id="CP003050">
    <property type="protein sequence ID" value="AGB15568.1"/>
    <property type="molecule type" value="Genomic_DNA"/>
</dbReference>
<dbReference type="GeneID" id="14375202"/>
<feature type="transmembrane region" description="Helical" evidence="6">
    <location>
        <begin position="220"/>
        <end position="242"/>
    </location>
</feature>
<dbReference type="PANTHER" id="PTHR21716:SF4">
    <property type="entry name" value="TRANSMEMBRANE PROTEIN 245"/>
    <property type="match status" value="1"/>
</dbReference>
<comment type="similarity">
    <text evidence="2">Belongs to the autoinducer-2 exporter (AI-2E) (TC 2.A.86) family.</text>
</comment>
<dbReference type="AlphaFoldDB" id="L0I9R3"/>
<evidence type="ECO:0000313" key="7">
    <source>
        <dbReference type="EMBL" id="AGB15568.1"/>
    </source>
</evidence>
<feature type="transmembrane region" description="Helical" evidence="6">
    <location>
        <begin position="136"/>
        <end position="158"/>
    </location>
</feature>
<dbReference type="KEGG" id="hru:Halru_0948"/>
<protein>
    <submittedName>
        <fullName evidence="7">Putative permease</fullName>
    </submittedName>
</protein>
<evidence type="ECO:0000256" key="2">
    <source>
        <dbReference type="ARBA" id="ARBA00009773"/>
    </source>
</evidence>
<dbReference type="OrthoDB" id="137390at2157"/>
<proteinExistence type="inferred from homology"/>
<evidence type="ECO:0000256" key="5">
    <source>
        <dbReference type="ARBA" id="ARBA00023136"/>
    </source>
</evidence>
<evidence type="ECO:0000256" key="3">
    <source>
        <dbReference type="ARBA" id="ARBA00022692"/>
    </source>
</evidence>
<evidence type="ECO:0000256" key="6">
    <source>
        <dbReference type="SAM" id="Phobius"/>
    </source>
</evidence>